<dbReference type="GO" id="GO:0061603">
    <property type="term" value="F:molybdenum cofactor guanylyltransferase activity"/>
    <property type="evidence" value="ECO:0007669"/>
    <property type="project" value="UniProtKB-EC"/>
</dbReference>
<comment type="catalytic activity">
    <reaction evidence="8">
        <text>Mo-molybdopterin + GTP + H(+) = Mo-molybdopterin guanine dinucleotide + diphosphate</text>
        <dbReference type="Rhea" id="RHEA:34243"/>
        <dbReference type="ChEBI" id="CHEBI:15378"/>
        <dbReference type="ChEBI" id="CHEBI:33019"/>
        <dbReference type="ChEBI" id="CHEBI:37565"/>
        <dbReference type="ChEBI" id="CHEBI:71302"/>
        <dbReference type="ChEBI" id="CHEBI:71310"/>
        <dbReference type="EC" id="2.7.7.77"/>
    </reaction>
</comment>
<protein>
    <recommendedName>
        <fullName evidence="8">Probable molybdenum cofactor guanylyltransferase</fullName>
        <shortName evidence="8">MoCo guanylyltransferase</shortName>
        <ecNumber evidence="8">2.7.7.77</ecNumber>
    </recommendedName>
    <alternativeName>
        <fullName evidence="8">GTP:molybdopterin guanylyltransferase</fullName>
    </alternativeName>
    <alternativeName>
        <fullName evidence="8">Mo-MPT guanylyltransferase</fullName>
    </alternativeName>
    <alternativeName>
        <fullName evidence="8">Molybdopterin guanylyltransferase</fullName>
    </alternativeName>
    <alternativeName>
        <fullName evidence="8">Molybdopterin-guanine dinucleotide synthase</fullName>
        <shortName evidence="8">MGD synthase</shortName>
    </alternativeName>
</protein>
<comment type="cofactor">
    <cofactor evidence="8">
        <name>Mg(2+)</name>
        <dbReference type="ChEBI" id="CHEBI:18420"/>
    </cofactor>
</comment>
<dbReference type="InterPro" id="IPR029044">
    <property type="entry name" value="Nucleotide-diphossugar_trans"/>
</dbReference>
<evidence type="ECO:0000256" key="3">
    <source>
        <dbReference type="ARBA" id="ARBA00022723"/>
    </source>
</evidence>
<comment type="function">
    <text evidence="8">Transfers a GMP moiety from GTP to Mo-molybdopterin (Mo-MPT) cofactor (Moco or molybdenum cofactor) to form Mo-molybdopterin guanine dinucleotide (Mo-MGD) cofactor.</text>
</comment>
<comment type="caution">
    <text evidence="8">Lacks conserved residue(s) required for the propagation of feature annotation.</text>
</comment>
<dbReference type="EC" id="2.7.7.77" evidence="8"/>
<reference evidence="10" key="1">
    <citation type="journal article" date="2021" name="mSystems">
        <title>Bacteria and Archaea Synergistically Convert Glycine Betaine to Biogenic Methane in the Formosa Cold Seep of the South China Sea.</title>
        <authorList>
            <person name="Li L."/>
            <person name="Zhang W."/>
            <person name="Zhang S."/>
            <person name="Song L."/>
            <person name="Sun Q."/>
            <person name="Zhang H."/>
            <person name="Xiang H."/>
            <person name="Dong X."/>
        </authorList>
    </citation>
    <scope>NUCLEOTIDE SEQUENCE</scope>
    <source>
        <strain evidence="10">LLY</strain>
    </source>
</reference>
<dbReference type="AlphaFoldDB" id="A0A9E4ZE93"/>
<feature type="binding site" evidence="8">
    <location>
        <position position="21"/>
    </location>
    <ligand>
        <name>GTP</name>
        <dbReference type="ChEBI" id="CHEBI:37565"/>
    </ligand>
</feature>
<keyword evidence="6 8" id="KW-0342">GTP-binding</keyword>
<feature type="binding site" evidence="8">
    <location>
        <position position="71"/>
    </location>
    <ligand>
        <name>GTP</name>
        <dbReference type="ChEBI" id="CHEBI:37565"/>
    </ligand>
</feature>
<comment type="subcellular location">
    <subcellularLocation>
        <location evidence="8">Cytoplasm</location>
    </subcellularLocation>
</comment>
<organism evidence="10 11">
    <name type="scientific">Methanococcoides seepicolus</name>
    <dbReference type="NCBI Taxonomy" id="2828780"/>
    <lineage>
        <taxon>Archaea</taxon>
        <taxon>Methanobacteriati</taxon>
        <taxon>Methanobacteriota</taxon>
        <taxon>Stenosarchaea group</taxon>
        <taxon>Methanomicrobia</taxon>
        <taxon>Methanosarcinales</taxon>
        <taxon>Methanosarcinaceae</taxon>
        <taxon>Methanococcoides</taxon>
    </lineage>
</organism>
<dbReference type="InterPro" id="IPR013482">
    <property type="entry name" value="Molybde_CF_guanTrfase"/>
</dbReference>
<evidence type="ECO:0000256" key="1">
    <source>
        <dbReference type="ARBA" id="ARBA00022490"/>
    </source>
</evidence>
<accession>A0A9E4ZE93</accession>
<feature type="binding site" evidence="8">
    <location>
        <position position="100"/>
    </location>
    <ligand>
        <name>Mg(2+)</name>
        <dbReference type="ChEBI" id="CHEBI:18420"/>
    </ligand>
</feature>
<keyword evidence="7 8" id="KW-0501">Molybdenum cofactor biosynthesis</keyword>
<sequence>MSLSALILAGGRGRRLGNVEKSLIRGSEGSLLERTIGILEGIVDDVIVSVRDEEQAQELAGDACGKEMVFDTYEDVGPLAGMLEGFKKAKGEYIFVTACDMPFIDKEVVKFMFHCAEGHDAAVPVHNDGSMEPLCSVYRVGPMLPLIESSIQANRKFILAPVFELDDVAKVSIELLKEFDPQLKSLININTLEDLGRFDLC</sequence>
<dbReference type="SUPFAM" id="SSF53448">
    <property type="entry name" value="Nucleotide-diphospho-sugar transferases"/>
    <property type="match status" value="1"/>
</dbReference>
<evidence type="ECO:0000256" key="5">
    <source>
        <dbReference type="ARBA" id="ARBA00022842"/>
    </source>
</evidence>
<dbReference type="Proteomes" id="UP001056766">
    <property type="component" value="Unassembled WGS sequence"/>
</dbReference>
<dbReference type="HAMAP" id="MF_00316">
    <property type="entry name" value="MobA"/>
    <property type="match status" value="1"/>
</dbReference>
<dbReference type="EMBL" id="JAGSOI010000008">
    <property type="protein sequence ID" value="MCM1986075.1"/>
    <property type="molecule type" value="Genomic_DNA"/>
</dbReference>
<keyword evidence="10" id="KW-0548">Nucleotidyltransferase</keyword>
<proteinExistence type="inferred from homology"/>
<gene>
    <name evidence="8" type="primary">mobA</name>
    <name evidence="10" type="ORF">KDK67_03455</name>
</gene>
<keyword evidence="5 8" id="KW-0460">Magnesium</keyword>
<evidence type="ECO:0000313" key="10">
    <source>
        <dbReference type="EMBL" id="MCM1986075.1"/>
    </source>
</evidence>
<evidence type="ECO:0000256" key="2">
    <source>
        <dbReference type="ARBA" id="ARBA00022679"/>
    </source>
</evidence>
<dbReference type="GO" id="GO:0006777">
    <property type="term" value="P:Mo-molybdopterin cofactor biosynthetic process"/>
    <property type="evidence" value="ECO:0007669"/>
    <property type="project" value="UniProtKB-KW"/>
</dbReference>
<keyword evidence="3 8" id="KW-0479">Metal-binding</keyword>
<name>A0A9E4ZE93_9EURY</name>
<dbReference type="GO" id="GO:0046872">
    <property type="term" value="F:metal ion binding"/>
    <property type="evidence" value="ECO:0007669"/>
    <property type="project" value="UniProtKB-KW"/>
</dbReference>
<evidence type="ECO:0000259" key="9">
    <source>
        <dbReference type="Pfam" id="PF12804"/>
    </source>
</evidence>
<keyword evidence="4 8" id="KW-0547">Nucleotide-binding</keyword>
<dbReference type="RefSeq" id="WP_250867442.1">
    <property type="nucleotide sequence ID" value="NZ_JAGSOI010000008.1"/>
</dbReference>
<evidence type="ECO:0000256" key="8">
    <source>
        <dbReference type="HAMAP-Rule" id="MF_00316"/>
    </source>
</evidence>
<dbReference type="Pfam" id="PF12804">
    <property type="entry name" value="NTP_transf_3"/>
    <property type="match status" value="1"/>
</dbReference>
<keyword evidence="2 8" id="KW-0808">Transferase</keyword>
<dbReference type="CDD" id="cd02503">
    <property type="entry name" value="MobA"/>
    <property type="match status" value="1"/>
</dbReference>
<feature type="binding site" evidence="8">
    <location>
        <position position="100"/>
    </location>
    <ligand>
        <name>GTP</name>
        <dbReference type="ChEBI" id="CHEBI:37565"/>
    </ligand>
</feature>
<reference evidence="10" key="2">
    <citation type="submission" date="2021-04" db="EMBL/GenBank/DDBJ databases">
        <authorList>
            <person name="Dong X."/>
        </authorList>
    </citation>
    <scope>NUCLEOTIDE SEQUENCE</scope>
    <source>
        <strain evidence="10">LLY</strain>
    </source>
</reference>
<evidence type="ECO:0000256" key="6">
    <source>
        <dbReference type="ARBA" id="ARBA00023134"/>
    </source>
</evidence>
<dbReference type="Gene3D" id="3.90.550.10">
    <property type="entry name" value="Spore Coat Polysaccharide Biosynthesis Protein SpsA, Chain A"/>
    <property type="match status" value="1"/>
</dbReference>
<dbReference type="GO" id="GO:0005525">
    <property type="term" value="F:GTP binding"/>
    <property type="evidence" value="ECO:0007669"/>
    <property type="project" value="UniProtKB-UniRule"/>
</dbReference>
<dbReference type="InterPro" id="IPR025877">
    <property type="entry name" value="MobA-like_NTP_Trfase"/>
</dbReference>
<dbReference type="GO" id="GO:0005737">
    <property type="term" value="C:cytoplasm"/>
    <property type="evidence" value="ECO:0007669"/>
    <property type="project" value="UniProtKB-SubCell"/>
</dbReference>
<evidence type="ECO:0000256" key="4">
    <source>
        <dbReference type="ARBA" id="ARBA00022741"/>
    </source>
</evidence>
<evidence type="ECO:0000313" key="11">
    <source>
        <dbReference type="Proteomes" id="UP001056766"/>
    </source>
</evidence>
<feature type="binding site" evidence="8">
    <location>
        <begin position="8"/>
        <end position="10"/>
    </location>
    <ligand>
        <name>GTP</name>
        <dbReference type="ChEBI" id="CHEBI:37565"/>
    </ligand>
</feature>
<comment type="domain">
    <text evidence="8">The N-terminal domain determines nucleotide recognition and specific binding, while the C-terminal domain determines the specific binding to the target protein.</text>
</comment>
<keyword evidence="1 8" id="KW-0963">Cytoplasm</keyword>
<feature type="domain" description="MobA-like NTP transferase" evidence="9">
    <location>
        <begin position="5"/>
        <end position="147"/>
    </location>
</feature>
<dbReference type="PANTHER" id="PTHR19136:SF81">
    <property type="entry name" value="MOLYBDENUM COFACTOR GUANYLYLTRANSFERASE"/>
    <property type="match status" value="1"/>
</dbReference>
<dbReference type="PANTHER" id="PTHR19136">
    <property type="entry name" value="MOLYBDENUM COFACTOR GUANYLYLTRANSFERASE"/>
    <property type="match status" value="1"/>
</dbReference>
<comment type="similarity">
    <text evidence="8">Belongs to the MobA family.</text>
</comment>
<keyword evidence="11" id="KW-1185">Reference proteome</keyword>
<comment type="caution">
    <text evidence="10">The sequence shown here is derived from an EMBL/GenBank/DDBJ whole genome shotgun (WGS) entry which is preliminary data.</text>
</comment>
<evidence type="ECO:0000256" key="7">
    <source>
        <dbReference type="ARBA" id="ARBA00023150"/>
    </source>
</evidence>